<accession>A0ABS8UFP9</accession>
<feature type="transmembrane region" description="Helical" evidence="1">
    <location>
        <begin position="108"/>
        <end position="128"/>
    </location>
</feature>
<dbReference type="Proteomes" id="UP001430360">
    <property type="component" value="Unassembled WGS sequence"/>
</dbReference>
<organism evidence="2 3">
    <name type="scientific">Luteimonas fraxinea</name>
    <dbReference type="NCBI Taxonomy" id="2901869"/>
    <lineage>
        <taxon>Bacteria</taxon>
        <taxon>Pseudomonadati</taxon>
        <taxon>Pseudomonadota</taxon>
        <taxon>Gammaproteobacteria</taxon>
        <taxon>Lysobacterales</taxon>
        <taxon>Lysobacteraceae</taxon>
        <taxon>Luteimonas</taxon>
    </lineage>
</organism>
<sequence length="225" mass="24796">MKITRLLGIYALGMGLVFVLLLTWIGAVYAINVYTTAELSAEAILNTMLTGLLSVVVFPIVHRAVYRHYWAISRKLASGELQVGDHMPVIGAEPASPVPRVRKTRLQIALYVALYALAMASLLAAYAPPGHQEALNAYLARFSFGRSSFSSLATLVVVYAPMAIGLGIAMPLLEIDRRRMQSRELPATEALRLQLRQDWVFSFVMSYVTVSFLALVTGNMILNHL</sequence>
<keyword evidence="3" id="KW-1185">Reference proteome</keyword>
<protein>
    <recommendedName>
        <fullName evidence="4">DUF5671 domain-containing protein</fullName>
    </recommendedName>
</protein>
<comment type="caution">
    <text evidence="2">The sequence shown here is derived from an EMBL/GenBank/DDBJ whole genome shotgun (WGS) entry which is preliminary data.</text>
</comment>
<reference evidence="2" key="2">
    <citation type="journal article" date="2022" name="Syst. Appl. Microbiol.">
        <title>Physiological and genomic characterisation of Luteimonas fraxinea sp. nov., a bacterial species associated with trees tolerant to ash dieback.</title>
        <authorList>
            <person name="Ulrich K."/>
            <person name="Becker R."/>
            <person name="Behrendt U."/>
            <person name="Kube M."/>
            <person name="Schneck V."/>
            <person name="Ulrich A."/>
        </authorList>
    </citation>
    <scope>NUCLEOTIDE SEQUENCE</scope>
    <source>
        <strain evidence="2">A1P009</strain>
    </source>
</reference>
<evidence type="ECO:0008006" key="4">
    <source>
        <dbReference type="Google" id="ProtNLM"/>
    </source>
</evidence>
<dbReference type="RefSeq" id="WP_232136553.1">
    <property type="nucleotide sequence ID" value="NZ_JAJQKU010000003.1"/>
</dbReference>
<feature type="transmembrane region" description="Helical" evidence="1">
    <location>
        <begin position="148"/>
        <end position="173"/>
    </location>
</feature>
<feature type="transmembrane region" description="Helical" evidence="1">
    <location>
        <begin position="199"/>
        <end position="222"/>
    </location>
</feature>
<proteinExistence type="predicted"/>
<keyword evidence="1" id="KW-0472">Membrane</keyword>
<reference evidence="2" key="1">
    <citation type="submission" date="2021-12" db="EMBL/GenBank/DDBJ databases">
        <authorList>
            <person name="Ulrich A."/>
        </authorList>
    </citation>
    <scope>NUCLEOTIDE SEQUENCE</scope>
    <source>
        <strain evidence="2">A1P009</strain>
    </source>
</reference>
<feature type="transmembrane region" description="Helical" evidence="1">
    <location>
        <begin position="43"/>
        <end position="66"/>
    </location>
</feature>
<evidence type="ECO:0000313" key="3">
    <source>
        <dbReference type="Proteomes" id="UP001430360"/>
    </source>
</evidence>
<gene>
    <name evidence="2" type="ORF">LTT95_11200</name>
</gene>
<feature type="transmembrane region" description="Helical" evidence="1">
    <location>
        <begin position="7"/>
        <end position="31"/>
    </location>
</feature>
<name>A0ABS8UFP9_9GAMM</name>
<keyword evidence="1" id="KW-1133">Transmembrane helix</keyword>
<dbReference type="EMBL" id="JAJQKU010000003">
    <property type="protein sequence ID" value="MCD9097503.1"/>
    <property type="molecule type" value="Genomic_DNA"/>
</dbReference>
<evidence type="ECO:0000313" key="2">
    <source>
        <dbReference type="EMBL" id="MCD9097503.1"/>
    </source>
</evidence>
<keyword evidence="1" id="KW-0812">Transmembrane</keyword>
<evidence type="ECO:0000256" key="1">
    <source>
        <dbReference type="SAM" id="Phobius"/>
    </source>
</evidence>